<sequence>MAFGRITATVVMAITTVGITAATAHGQTAVATEQSTGNATSGVDRGVDYRISVSPAAKTITATIDEGRFEVQPDGASVTLESEDGTAVTNIPLRYESTGRSFSVSQQTAVDGRTLTLTPEPAGDIALLQDIGSYDRLMEQIYKNQPGVVGGAIVGALIGFLLLPLMLVTVPAGALIGAIAGGYAMGGQEFLDAVQAFATGQQ</sequence>
<feature type="transmembrane region" description="Helical" evidence="1">
    <location>
        <begin position="148"/>
        <end position="176"/>
    </location>
</feature>
<evidence type="ECO:0000256" key="1">
    <source>
        <dbReference type="SAM" id="Phobius"/>
    </source>
</evidence>
<dbReference type="EMBL" id="QQAZ01000004">
    <property type="protein sequence ID" value="RDI52083.1"/>
    <property type="molecule type" value="Genomic_DNA"/>
</dbReference>
<dbReference type="OrthoDB" id="4555586at2"/>
<dbReference type="Pfam" id="PF26059">
    <property type="entry name" value="DUF8020"/>
    <property type="match status" value="1"/>
</dbReference>
<dbReference type="Proteomes" id="UP000255355">
    <property type="component" value="Unassembled WGS sequence"/>
</dbReference>
<gene>
    <name evidence="3" type="ORF">DFR68_104571</name>
</gene>
<comment type="caution">
    <text evidence="3">The sequence shown here is derived from an EMBL/GenBank/DDBJ whole genome shotgun (WGS) entry which is preliminary data.</text>
</comment>
<keyword evidence="1" id="KW-0812">Transmembrane</keyword>
<feature type="domain" description="DUF8020" evidence="2">
    <location>
        <begin position="48"/>
        <end position="120"/>
    </location>
</feature>
<reference evidence="3 4" key="1">
    <citation type="submission" date="2018-07" db="EMBL/GenBank/DDBJ databases">
        <title>Genomic Encyclopedia of Type Strains, Phase IV (KMG-IV): sequencing the most valuable type-strain genomes for metagenomic binning, comparative biology and taxonomic classification.</title>
        <authorList>
            <person name="Goeker M."/>
        </authorList>
    </citation>
    <scope>NUCLEOTIDE SEQUENCE [LARGE SCALE GENOMIC DNA]</scope>
    <source>
        <strain evidence="3 4">DSM 44952</strain>
    </source>
</reference>
<evidence type="ECO:0000313" key="4">
    <source>
        <dbReference type="Proteomes" id="UP000255355"/>
    </source>
</evidence>
<dbReference type="STRING" id="1210089.GCA_001613165_05067"/>
<evidence type="ECO:0000259" key="2">
    <source>
        <dbReference type="Pfam" id="PF26059"/>
    </source>
</evidence>
<evidence type="ECO:0000313" key="3">
    <source>
        <dbReference type="EMBL" id="RDI52083.1"/>
    </source>
</evidence>
<keyword evidence="1" id="KW-1133">Transmembrane helix</keyword>
<organism evidence="3 4">
    <name type="scientific">Nocardia mexicana</name>
    <dbReference type="NCBI Taxonomy" id="279262"/>
    <lineage>
        <taxon>Bacteria</taxon>
        <taxon>Bacillati</taxon>
        <taxon>Actinomycetota</taxon>
        <taxon>Actinomycetes</taxon>
        <taxon>Mycobacteriales</taxon>
        <taxon>Nocardiaceae</taxon>
        <taxon>Nocardia</taxon>
    </lineage>
</organism>
<protein>
    <recommendedName>
        <fullName evidence="2">DUF8020 domain-containing protein</fullName>
    </recommendedName>
</protein>
<name>A0A370H6U4_9NOCA</name>
<keyword evidence="4" id="KW-1185">Reference proteome</keyword>
<dbReference type="InterPro" id="IPR058333">
    <property type="entry name" value="DUF8020"/>
</dbReference>
<keyword evidence="1" id="KW-0472">Membrane</keyword>
<dbReference type="AlphaFoldDB" id="A0A370H6U4"/>
<proteinExistence type="predicted"/>
<accession>A0A370H6U4</accession>
<dbReference type="RefSeq" id="WP_068024415.1">
    <property type="nucleotide sequence ID" value="NZ_QQAZ01000004.1"/>
</dbReference>